<proteinExistence type="predicted"/>
<gene>
    <name evidence="2" type="ORF">JMJ77_003812</name>
</gene>
<protein>
    <submittedName>
        <fullName evidence="2">Cytochrome P450</fullName>
    </submittedName>
</protein>
<evidence type="ECO:0000313" key="3">
    <source>
        <dbReference type="Proteomes" id="UP000699042"/>
    </source>
</evidence>
<accession>A0A9P7UAS8</accession>
<sequence>MADMLDTTNPIQWLAVLAPFTAVLPILYILYQSILPKPIPGIPYSKHAAKSIFGDIPDMKRELPVWLGPLTKPTVTSKRGKTFFYVEKSLTDLAL</sequence>
<organism evidence="2 3">
    <name type="scientific">Colletotrichum scovillei</name>
    <dbReference type="NCBI Taxonomy" id="1209932"/>
    <lineage>
        <taxon>Eukaryota</taxon>
        <taxon>Fungi</taxon>
        <taxon>Dikarya</taxon>
        <taxon>Ascomycota</taxon>
        <taxon>Pezizomycotina</taxon>
        <taxon>Sordariomycetes</taxon>
        <taxon>Hypocreomycetidae</taxon>
        <taxon>Glomerellales</taxon>
        <taxon>Glomerellaceae</taxon>
        <taxon>Colletotrichum</taxon>
        <taxon>Colletotrichum acutatum species complex</taxon>
    </lineage>
</organism>
<dbReference type="AlphaFoldDB" id="A0A9P7UAS8"/>
<dbReference type="Proteomes" id="UP000699042">
    <property type="component" value="Unassembled WGS sequence"/>
</dbReference>
<name>A0A9P7UAS8_9PEZI</name>
<feature type="transmembrane region" description="Helical" evidence="1">
    <location>
        <begin position="12"/>
        <end position="31"/>
    </location>
</feature>
<reference evidence="2" key="1">
    <citation type="submission" date="2021-05" db="EMBL/GenBank/DDBJ databases">
        <title>Comparative genomics of three Colletotrichum scovillei strains and genetic complementation revealed genes involved fungal growth and virulence on chili pepper.</title>
        <authorList>
            <person name="Hsieh D.-K."/>
            <person name="Chuang S.-C."/>
            <person name="Chen C.-Y."/>
            <person name="Chao Y.-T."/>
            <person name="Lu M.-Y.J."/>
            <person name="Lee M.-H."/>
            <person name="Shih M.-C."/>
        </authorList>
    </citation>
    <scope>NUCLEOTIDE SEQUENCE</scope>
    <source>
        <strain evidence="2">Coll-153</strain>
    </source>
</reference>
<comment type="caution">
    <text evidence="2">The sequence shown here is derived from an EMBL/GenBank/DDBJ whole genome shotgun (WGS) entry which is preliminary data.</text>
</comment>
<keyword evidence="3" id="KW-1185">Reference proteome</keyword>
<dbReference type="EMBL" id="JAESDN010000010">
    <property type="protein sequence ID" value="KAG7044349.1"/>
    <property type="molecule type" value="Genomic_DNA"/>
</dbReference>
<keyword evidence="1" id="KW-1133">Transmembrane helix</keyword>
<evidence type="ECO:0000313" key="2">
    <source>
        <dbReference type="EMBL" id="KAG7044349.1"/>
    </source>
</evidence>
<keyword evidence="1" id="KW-0812">Transmembrane</keyword>
<evidence type="ECO:0000256" key="1">
    <source>
        <dbReference type="SAM" id="Phobius"/>
    </source>
</evidence>
<keyword evidence="1" id="KW-0472">Membrane</keyword>